<feature type="transmembrane region" description="Helical" evidence="2">
    <location>
        <begin position="102"/>
        <end position="124"/>
    </location>
</feature>
<reference evidence="4 5" key="1">
    <citation type="submission" date="2019-02" db="EMBL/GenBank/DDBJ databases">
        <title>Deep-cultivation of Planctomycetes and their phenomic and genomic characterization uncovers novel biology.</title>
        <authorList>
            <person name="Wiegand S."/>
            <person name="Jogler M."/>
            <person name="Boedeker C."/>
            <person name="Pinto D."/>
            <person name="Vollmers J."/>
            <person name="Rivas-Marin E."/>
            <person name="Kohn T."/>
            <person name="Peeters S.H."/>
            <person name="Heuer A."/>
            <person name="Rast P."/>
            <person name="Oberbeckmann S."/>
            <person name="Bunk B."/>
            <person name="Jeske O."/>
            <person name="Meyerdierks A."/>
            <person name="Storesund J.E."/>
            <person name="Kallscheuer N."/>
            <person name="Luecker S."/>
            <person name="Lage O.M."/>
            <person name="Pohl T."/>
            <person name="Merkel B.J."/>
            <person name="Hornburger P."/>
            <person name="Mueller R.-W."/>
            <person name="Bruemmer F."/>
            <person name="Labrenz M."/>
            <person name="Spormann A.M."/>
            <person name="Op den Camp H."/>
            <person name="Overmann J."/>
            <person name="Amann R."/>
            <person name="Jetten M.S.M."/>
            <person name="Mascher T."/>
            <person name="Medema M.H."/>
            <person name="Devos D.P."/>
            <person name="Kaster A.-K."/>
            <person name="Ovreas L."/>
            <person name="Rohde M."/>
            <person name="Galperin M.Y."/>
            <person name="Jogler C."/>
        </authorList>
    </citation>
    <scope>NUCLEOTIDE SEQUENCE [LARGE SCALE GENOMIC DNA]</scope>
    <source>
        <strain evidence="4 5">Pla85_3_4</strain>
    </source>
</reference>
<dbReference type="AlphaFoldDB" id="A0A518DP65"/>
<evidence type="ECO:0000313" key="4">
    <source>
        <dbReference type="EMBL" id="QDU93631.1"/>
    </source>
</evidence>
<sequence precursor="true">MIRKILCIAGFGLAACALIAFAIHFAGRTTNPVATEKLSARVEAIAARLEQQPKDRPMEERETETQMSADELTVLQTESKAIEGELARLQKSQDADARAANVSFLIGWACALAGSGCFFACLWFPRRLASSDV</sequence>
<dbReference type="PROSITE" id="PS51257">
    <property type="entry name" value="PROKAR_LIPOPROTEIN"/>
    <property type="match status" value="1"/>
</dbReference>
<keyword evidence="5" id="KW-1185">Reference proteome</keyword>
<feature type="compositionally biased region" description="Basic and acidic residues" evidence="1">
    <location>
        <begin position="51"/>
        <end position="64"/>
    </location>
</feature>
<proteinExistence type="predicted"/>
<evidence type="ECO:0000256" key="1">
    <source>
        <dbReference type="SAM" id="MobiDB-lite"/>
    </source>
</evidence>
<organism evidence="4 5">
    <name type="scientific">Lignipirellula cremea</name>
    <dbReference type="NCBI Taxonomy" id="2528010"/>
    <lineage>
        <taxon>Bacteria</taxon>
        <taxon>Pseudomonadati</taxon>
        <taxon>Planctomycetota</taxon>
        <taxon>Planctomycetia</taxon>
        <taxon>Pirellulales</taxon>
        <taxon>Pirellulaceae</taxon>
        <taxon>Lignipirellula</taxon>
    </lineage>
</organism>
<feature type="chain" id="PRO_5022200733" evidence="3">
    <location>
        <begin position="23"/>
        <end position="133"/>
    </location>
</feature>
<evidence type="ECO:0000256" key="3">
    <source>
        <dbReference type="SAM" id="SignalP"/>
    </source>
</evidence>
<name>A0A518DP65_9BACT</name>
<evidence type="ECO:0000313" key="5">
    <source>
        <dbReference type="Proteomes" id="UP000317648"/>
    </source>
</evidence>
<keyword evidence="2" id="KW-0812">Transmembrane</keyword>
<dbReference type="EMBL" id="CP036433">
    <property type="protein sequence ID" value="QDU93631.1"/>
    <property type="molecule type" value="Genomic_DNA"/>
</dbReference>
<keyword evidence="2" id="KW-1133">Transmembrane helix</keyword>
<dbReference type="KEGG" id="lcre:Pla8534_14110"/>
<accession>A0A518DP65</accession>
<keyword evidence="3" id="KW-0732">Signal</keyword>
<evidence type="ECO:0000256" key="2">
    <source>
        <dbReference type="SAM" id="Phobius"/>
    </source>
</evidence>
<protein>
    <submittedName>
        <fullName evidence="4">Uncharacterized protein</fullName>
    </submittedName>
</protein>
<dbReference type="Proteomes" id="UP000317648">
    <property type="component" value="Chromosome"/>
</dbReference>
<feature type="signal peptide" evidence="3">
    <location>
        <begin position="1"/>
        <end position="22"/>
    </location>
</feature>
<keyword evidence="2" id="KW-0472">Membrane</keyword>
<gene>
    <name evidence="4" type="ORF">Pla8534_14110</name>
</gene>
<feature type="region of interest" description="Disordered" evidence="1">
    <location>
        <begin position="49"/>
        <end position="70"/>
    </location>
</feature>
<dbReference type="RefSeq" id="WP_145050649.1">
    <property type="nucleotide sequence ID" value="NZ_CP036433.1"/>
</dbReference>